<accession>A0A9K3CSK4</accession>
<evidence type="ECO:0000313" key="3">
    <source>
        <dbReference type="EMBL" id="GIQ82554.1"/>
    </source>
</evidence>
<feature type="compositionally biased region" description="Basic residues" evidence="1">
    <location>
        <begin position="41"/>
        <end position="54"/>
    </location>
</feature>
<dbReference type="PANTHER" id="PTHR22957">
    <property type="entry name" value="TBC1 DOMAIN FAMILY MEMBER GTPASE-ACTIVATING PROTEIN"/>
    <property type="match status" value="1"/>
</dbReference>
<proteinExistence type="predicted"/>
<dbReference type="Pfam" id="PF00566">
    <property type="entry name" value="RabGAP-TBC"/>
    <property type="match status" value="1"/>
</dbReference>
<feature type="compositionally biased region" description="Basic and acidic residues" evidence="1">
    <location>
        <begin position="191"/>
        <end position="200"/>
    </location>
</feature>
<dbReference type="EMBL" id="BDIP01000735">
    <property type="protein sequence ID" value="GIQ82554.1"/>
    <property type="molecule type" value="Genomic_DNA"/>
</dbReference>
<dbReference type="EMBL" id="BDIP01001277">
    <property type="protein sequence ID" value="GIQ84024.1"/>
    <property type="molecule type" value="Genomic_DNA"/>
</dbReference>
<dbReference type="Gene3D" id="1.10.472.80">
    <property type="entry name" value="Ypt/Rab-GAP domain of gyp1p, domain 3"/>
    <property type="match status" value="1"/>
</dbReference>
<evidence type="ECO:0000256" key="1">
    <source>
        <dbReference type="SAM" id="MobiDB-lite"/>
    </source>
</evidence>
<dbReference type="SMART" id="SM00164">
    <property type="entry name" value="TBC"/>
    <property type="match status" value="1"/>
</dbReference>
<dbReference type="Proteomes" id="UP000265618">
    <property type="component" value="Unassembled WGS sequence"/>
</dbReference>
<feature type="compositionally biased region" description="Basic and acidic residues" evidence="1">
    <location>
        <begin position="72"/>
        <end position="89"/>
    </location>
</feature>
<dbReference type="PANTHER" id="PTHR22957:SF26">
    <property type="entry name" value="LD44506P"/>
    <property type="match status" value="1"/>
</dbReference>
<reference evidence="3" key="1">
    <citation type="submission" date="2016-10" db="EMBL/GenBank/DDBJ databases">
        <authorList>
            <person name="Tanifuji G."/>
            <person name="Kume K."/>
            <person name="Nakayama T."/>
            <person name="Takabayashi S."/>
            <person name="Hashimoto T."/>
        </authorList>
    </citation>
    <scope>NUCLEOTIDE SEQUENCE</scope>
    <source>
        <strain evidence="3">NY0173</strain>
    </source>
</reference>
<dbReference type="GO" id="GO:0005096">
    <property type="term" value="F:GTPase activator activity"/>
    <property type="evidence" value="ECO:0007669"/>
    <property type="project" value="TreeGrafter"/>
</dbReference>
<keyword evidence="5" id="KW-1185">Reference proteome</keyword>
<feature type="compositionally biased region" description="Basic and acidic residues" evidence="1">
    <location>
        <begin position="165"/>
        <end position="179"/>
    </location>
</feature>
<dbReference type="SUPFAM" id="SSF47923">
    <property type="entry name" value="Ypt/Rab-GAP domain of gyp1p"/>
    <property type="match status" value="2"/>
</dbReference>
<sequence>MFRRRNSVSEKEREGSARDRPGRLVHSNGQGDVEAVGTVTPRRRLRFFPSARRKTGGDRAVTPPPQTPRGTGGERERERQADRLRRRLSESPVSLPSLAKLAWKGVPATLRADVWERLILQESYDVDYPSMEREYLRTLQRAAPEGHAYLQRICRLTTPLPGLQTDREREMERERERESNSQLGESVSGAEGEREREKGEGAGAAEDYAASADPGKKRLIRQVIVDVPRTAGRTYLSRPEMQRMLVRIMLVWAARHPAAGYVQGMLDLLMPILIALLSSPSLAEGERVEEFGATESSERVGEREASVIDVHDDNARALSGTTLLRLEARACSMLCPFLSSVQDIYTEGQPMLQHMVVRLESIVVAADPALSRHLQEEGARLSDFAIRWCGCFLTRELPPSTLPRLFDSYFSEYGLSQSQDLSQSGVFQASHDTVTDALIVQSPVAQLHVYVCAALLLRLSPEITPLPYMQFLMLLQNPPLSDYTEDDVAVLIAEAFVLRSRYNDAHLRAVMMDTATPRVAGFSKQSGAE</sequence>
<evidence type="ECO:0000313" key="5">
    <source>
        <dbReference type="Proteomes" id="UP000265618"/>
    </source>
</evidence>
<dbReference type="Gene3D" id="1.10.8.270">
    <property type="entry name" value="putative rabgap domain of human tbc1 domain family member 14 like domains"/>
    <property type="match status" value="1"/>
</dbReference>
<gene>
    <name evidence="3" type="ORF">KIPB_003714</name>
    <name evidence="4" type="ORF">KIPB_005445</name>
</gene>
<dbReference type="PROSITE" id="PS50086">
    <property type="entry name" value="TBC_RABGAP"/>
    <property type="match status" value="1"/>
</dbReference>
<dbReference type="AlphaFoldDB" id="A0A9K3CSK4"/>
<evidence type="ECO:0000313" key="4">
    <source>
        <dbReference type="EMBL" id="GIQ84024.1"/>
    </source>
</evidence>
<dbReference type="OrthoDB" id="26371at2759"/>
<dbReference type="InterPro" id="IPR035969">
    <property type="entry name" value="Rab-GAP_TBC_sf"/>
</dbReference>
<name>A0A9K3CSK4_9EUKA</name>
<feature type="region of interest" description="Disordered" evidence="1">
    <location>
        <begin position="160"/>
        <end position="211"/>
    </location>
</feature>
<feature type="region of interest" description="Disordered" evidence="1">
    <location>
        <begin position="1"/>
        <end position="90"/>
    </location>
</feature>
<protein>
    <recommendedName>
        <fullName evidence="2">Rab-GAP TBC domain-containing protein</fullName>
    </recommendedName>
</protein>
<reference evidence="3 5" key="2">
    <citation type="journal article" date="2018" name="PLoS ONE">
        <title>The draft genome of Kipferlia bialata reveals reductive genome evolution in fornicate parasites.</title>
        <authorList>
            <person name="Tanifuji G."/>
            <person name="Takabayashi S."/>
            <person name="Kume K."/>
            <person name="Takagi M."/>
            <person name="Nakayama T."/>
            <person name="Kamikawa R."/>
            <person name="Inagaki Y."/>
            <person name="Hashimoto T."/>
        </authorList>
    </citation>
    <scope>NUCLEOTIDE SEQUENCE [LARGE SCALE GENOMIC DNA]</scope>
    <source>
        <strain evidence="3">NY0173</strain>
    </source>
</reference>
<dbReference type="InterPro" id="IPR000195">
    <property type="entry name" value="Rab-GAP-TBC_dom"/>
</dbReference>
<feature type="domain" description="Rab-GAP TBC" evidence="2">
    <location>
        <begin position="105"/>
        <end position="413"/>
    </location>
</feature>
<feature type="compositionally biased region" description="Basic and acidic residues" evidence="1">
    <location>
        <begin position="7"/>
        <end position="22"/>
    </location>
</feature>
<evidence type="ECO:0000259" key="2">
    <source>
        <dbReference type="PROSITE" id="PS50086"/>
    </source>
</evidence>
<comment type="caution">
    <text evidence="3">The sequence shown here is derived from an EMBL/GenBank/DDBJ whole genome shotgun (WGS) entry which is preliminary data.</text>
</comment>
<organism evidence="3 5">
    <name type="scientific">Kipferlia bialata</name>
    <dbReference type="NCBI Taxonomy" id="797122"/>
    <lineage>
        <taxon>Eukaryota</taxon>
        <taxon>Metamonada</taxon>
        <taxon>Carpediemonas-like organisms</taxon>
        <taxon>Kipferlia</taxon>
    </lineage>
</organism>